<sequence length="288" mass="31232">MTSQDFDFGSFAYGFWRYTEDQFDLACKMVEAAREAGIDHLDTADIYGNESGIGAAERMLGRIAREAPALLEGATVATKGGIVFGTPYNSSKEYLTSAVDKSLGLMGVERIDLYYIHRPDMLTHPADLAATLDGLVEAGKLKAVAVSNFTAAQIEGLKAYLKAPLIAHQIEFSALHIAPITDGTLDQAMRHDFAVPVWSPVAGGQVFSGESDQAQRVRGAIEAIAAKLGRSSMEVALSFVTTFPARTVPILGTRNPERLREAVRAKDLILDRSDWYDIYEAATGEQLP</sequence>
<feature type="domain" description="NADP-dependent oxidoreductase" evidence="1">
    <location>
        <begin position="13"/>
        <end position="280"/>
    </location>
</feature>
<organism evidence="2 3">
    <name type="scientific">Parvularcula mediterranea</name>
    <dbReference type="NCBI Taxonomy" id="2732508"/>
    <lineage>
        <taxon>Bacteria</taxon>
        <taxon>Pseudomonadati</taxon>
        <taxon>Pseudomonadota</taxon>
        <taxon>Alphaproteobacteria</taxon>
        <taxon>Parvularculales</taxon>
        <taxon>Parvularculaceae</taxon>
        <taxon>Parvularcula</taxon>
    </lineage>
</organism>
<dbReference type="InterPro" id="IPR036812">
    <property type="entry name" value="NAD(P)_OxRdtase_dom_sf"/>
</dbReference>
<dbReference type="GO" id="GO:0005829">
    <property type="term" value="C:cytosol"/>
    <property type="evidence" value="ECO:0007669"/>
    <property type="project" value="TreeGrafter"/>
</dbReference>
<dbReference type="PANTHER" id="PTHR43364">
    <property type="entry name" value="NADH-SPECIFIC METHYLGLYOXAL REDUCTASE-RELATED"/>
    <property type="match status" value="1"/>
</dbReference>
<dbReference type="Proteomes" id="UP000536835">
    <property type="component" value="Unassembled WGS sequence"/>
</dbReference>
<comment type="caution">
    <text evidence="2">The sequence shown here is derived from an EMBL/GenBank/DDBJ whole genome shotgun (WGS) entry which is preliminary data.</text>
</comment>
<dbReference type="InterPro" id="IPR023210">
    <property type="entry name" value="NADP_OxRdtase_dom"/>
</dbReference>
<dbReference type="InterPro" id="IPR050523">
    <property type="entry name" value="AKR_Detox_Biosynth"/>
</dbReference>
<keyword evidence="3" id="KW-1185">Reference proteome</keyword>
<reference evidence="2 3" key="1">
    <citation type="submission" date="2020-05" db="EMBL/GenBank/DDBJ databases">
        <title>Parvularcula mediterraneae sp. nov., isolated from polypropylene straw from shallow seawater of the seashore of Laganas in Zakynthos island, Greece.</title>
        <authorList>
            <person name="Szabo I."/>
            <person name="Al-Omari J."/>
            <person name="Rado J."/>
            <person name="Szerdahelyi G.S."/>
        </authorList>
    </citation>
    <scope>NUCLEOTIDE SEQUENCE [LARGE SCALE GENOMIC DNA]</scope>
    <source>
        <strain evidence="2 3">ZS-1/3</strain>
    </source>
</reference>
<dbReference type="GO" id="GO:0016491">
    <property type="term" value="F:oxidoreductase activity"/>
    <property type="evidence" value="ECO:0007669"/>
    <property type="project" value="InterPro"/>
</dbReference>
<dbReference type="Gene3D" id="3.20.20.100">
    <property type="entry name" value="NADP-dependent oxidoreductase domain"/>
    <property type="match status" value="1"/>
</dbReference>
<dbReference type="AlphaFoldDB" id="A0A7Y3RMX3"/>
<dbReference type="RefSeq" id="WP_173200048.1">
    <property type="nucleotide sequence ID" value="NZ_JABFCX010000003.1"/>
</dbReference>
<gene>
    <name evidence="2" type="ORF">HK107_11900</name>
</gene>
<dbReference type="SUPFAM" id="SSF51430">
    <property type="entry name" value="NAD(P)-linked oxidoreductase"/>
    <property type="match status" value="1"/>
</dbReference>
<dbReference type="PANTHER" id="PTHR43364:SF1">
    <property type="entry name" value="OXIDOREDUCTASE YDHF"/>
    <property type="match status" value="1"/>
</dbReference>
<dbReference type="EMBL" id="JABFCX010000003">
    <property type="protein sequence ID" value="NNU17024.1"/>
    <property type="molecule type" value="Genomic_DNA"/>
</dbReference>
<evidence type="ECO:0000313" key="3">
    <source>
        <dbReference type="Proteomes" id="UP000536835"/>
    </source>
</evidence>
<proteinExistence type="predicted"/>
<dbReference type="PRINTS" id="PR00069">
    <property type="entry name" value="ALDKETRDTASE"/>
</dbReference>
<name>A0A7Y3RMX3_9PROT</name>
<dbReference type="InterPro" id="IPR020471">
    <property type="entry name" value="AKR"/>
</dbReference>
<evidence type="ECO:0000259" key="1">
    <source>
        <dbReference type="Pfam" id="PF00248"/>
    </source>
</evidence>
<protein>
    <submittedName>
        <fullName evidence="2">Aldo/keto reductase</fullName>
    </submittedName>
</protein>
<dbReference type="Pfam" id="PF00248">
    <property type="entry name" value="Aldo_ket_red"/>
    <property type="match status" value="1"/>
</dbReference>
<evidence type="ECO:0000313" key="2">
    <source>
        <dbReference type="EMBL" id="NNU17024.1"/>
    </source>
</evidence>
<accession>A0A7Y3RMX3</accession>